<name>A0A9Q4MHF9_XYLFS</name>
<dbReference type="AlphaFoldDB" id="A0A9Q4MHF9"/>
<reference evidence="1" key="1">
    <citation type="submission" date="2019-05" db="EMBL/GenBank/DDBJ databases">
        <authorList>
            <person name="Castillo A."/>
            <person name="Giampetruzzi A."/>
            <person name="Landa B."/>
            <person name="Saponari M."/>
            <person name="Almeida R.P.P."/>
            <person name="Moralejo E."/>
            <person name="Marco-Noales E."/>
            <person name="Velasco-Amo M.P."/>
            <person name="Roman-Ecija M."/>
            <person name="Navarro I."/>
            <person name="Monterde A."/>
            <person name="Barbe S."/>
        </authorList>
    </citation>
    <scope>NUCLEOTIDE SEQUENCE</scope>
    <source>
        <strain evidence="1">XYL1981</strain>
    </source>
</reference>
<accession>A0A9Q4MHF9</accession>
<dbReference type="EMBL" id="VDCJ01000340">
    <property type="protein sequence ID" value="MRU23494.1"/>
    <property type="molecule type" value="Genomic_DNA"/>
</dbReference>
<dbReference type="Proteomes" id="UP000474061">
    <property type="component" value="Unassembled WGS sequence"/>
</dbReference>
<sequence>MGGHHGPVSGRVNLLDEVRMAVSENALSNYSSTISGFLPEVCFDQKAEHFERRYDSCALITFCMAESICSPNEQNSADYLFYFSLIKKLRRG</sequence>
<proteinExistence type="predicted"/>
<organism evidence="1 2">
    <name type="scientific">Xylella fastidiosa subsp. multiplex</name>
    <dbReference type="NCBI Taxonomy" id="644357"/>
    <lineage>
        <taxon>Bacteria</taxon>
        <taxon>Pseudomonadati</taxon>
        <taxon>Pseudomonadota</taxon>
        <taxon>Gammaproteobacteria</taxon>
        <taxon>Lysobacterales</taxon>
        <taxon>Lysobacteraceae</taxon>
        <taxon>Xylella</taxon>
    </lineage>
</organism>
<evidence type="ECO:0000313" key="2">
    <source>
        <dbReference type="Proteomes" id="UP000474061"/>
    </source>
</evidence>
<protein>
    <submittedName>
        <fullName evidence="1">Uncharacterized protein</fullName>
    </submittedName>
</protein>
<dbReference type="RefSeq" id="WP_004085913.1">
    <property type="nucleotide sequence ID" value="NZ_CP064326.1"/>
</dbReference>
<reference evidence="1" key="2">
    <citation type="journal article" date="2020" name="Appl. Environ. Microbiol.">
        <title>Multiple intercontinental introductions associated with the emergence of a plant pathogen in Europe.</title>
        <authorList>
            <person name="Landa B.B."/>
            <person name="Castillo A.I."/>
            <person name="Giampetruzzi A."/>
            <person name="Kahn A."/>
            <person name="Roman-Ecija M."/>
            <person name="Velasco-Amo M.P."/>
            <person name="Navas-Cortes J.A."/>
            <person name="Marco-Noales E."/>
            <person name="Barbe S."/>
            <person name="Moralejo E."/>
            <person name="Coletta-Filho H.D."/>
            <person name="Saldarelli P."/>
            <person name="Saponari M."/>
            <person name="Almeida R.P.P."/>
        </authorList>
    </citation>
    <scope>NUCLEOTIDE SEQUENCE</scope>
    <source>
        <strain evidence="1">XYL1981</strain>
    </source>
</reference>
<evidence type="ECO:0000313" key="1">
    <source>
        <dbReference type="EMBL" id="MRU23494.1"/>
    </source>
</evidence>
<gene>
    <name evidence="1" type="ORF">FG476_05245</name>
</gene>
<comment type="caution">
    <text evidence="1">The sequence shown here is derived from an EMBL/GenBank/DDBJ whole genome shotgun (WGS) entry which is preliminary data.</text>
</comment>